<comment type="caution">
    <text evidence="1">The sequence shown here is derived from an EMBL/GenBank/DDBJ whole genome shotgun (WGS) entry which is preliminary data.</text>
</comment>
<organism evidence="1 2">
    <name type="scientific">Daphnia magna</name>
    <dbReference type="NCBI Taxonomy" id="35525"/>
    <lineage>
        <taxon>Eukaryota</taxon>
        <taxon>Metazoa</taxon>
        <taxon>Ecdysozoa</taxon>
        <taxon>Arthropoda</taxon>
        <taxon>Crustacea</taxon>
        <taxon>Branchiopoda</taxon>
        <taxon>Diplostraca</taxon>
        <taxon>Cladocera</taxon>
        <taxon>Anomopoda</taxon>
        <taxon>Daphniidae</taxon>
        <taxon>Daphnia</taxon>
    </lineage>
</organism>
<keyword evidence="2" id="KW-1185">Reference proteome</keyword>
<gene>
    <name evidence="1" type="ORF">OUZ56_030107</name>
</gene>
<evidence type="ECO:0000313" key="1">
    <source>
        <dbReference type="EMBL" id="KAK4015117.1"/>
    </source>
</evidence>
<protein>
    <submittedName>
        <fullName evidence="1">Uncharacterized protein</fullName>
    </submittedName>
</protein>
<accession>A0ABQ9ZQD2</accession>
<proteinExistence type="predicted"/>
<sequence>MEVMYGSTEVLHYNICRSGLLHRSSSTTYATPGYYTEAPAYYTTTYATPSYYTEAPAYYTTTYATPSYYTDAPNPRSKITNESDLFPYNIVIAERIYTLEH</sequence>
<dbReference type="Proteomes" id="UP001234178">
    <property type="component" value="Unassembled WGS sequence"/>
</dbReference>
<name>A0ABQ9ZQD2_9CRUS</name>
<dbReference type="EMBL" id="JAOYFB010000005">
    <property type="protein sequence ID" value="KAK4015117.1"/>
    <property type="molecule type" value="Genomic_DNA"/>
</dbReference>
<reference evidence="1 2" key="1">
    <citation type="journal article" date="2023" name="Nucleic Acids Res.">
        <title>The hologenome of Daphnia magna reveals possible DNA methylation and microbiome-mediated evolution of the host genome.</title>
        <authorList>
            <person name="Chaturvedi A."/>
            <person name="Li X."/>
            <person name="Dhandapani V."/>
            <person name="Marshall H."/>
            <person name="Kissane S."/>
            <person name="Cuenca-Cambronero M."/>
            <person name="Asole G."/>
            <person name="Calvet F."/>
            <person name="Ruiz-Romero M."/>
            <person name="Marangio P."/>
            <person name="Guigo R."/>
            <person name="Rago D."/>
            <person name="Mirbahai L."/>
            <person name="Eastwood N."/>
            <person name="Colbourne J.K."/>
            <person name="Zhou J."/>
            <person name="Mallon E."/>
            <person name="Orsini L."/>
        </authorList>
    </citation>
    <scope>NUCLEOTIDE SEQUENCE [LARGE SCALE GENOMIC DNA]</scope>
    <source>
        <strain evidence="1">LRV0_1</strain>
    </source>
</reference>
<evidence type="ECO:0000313" key="2">
    <source>
        <dbReference type="Proteomes" id="UP001234178"/>
    </source>
</evidence>